<reference evidence="3 4" key="1">
    <citation type="journal article" date="2006" name="Nature">
        <title>Global trends of whole-genome duplications revealed by the ciliate Paramecium tetraurelia.</title>
        <authorList>
            <consortium name="Genoscope"/>
            <person name="Aury J.-M."/>
            <person name="Jaillon O."/>
            <person name="Duret L."/>
            <person name="Noel B."/>
            <person name="Jubin C."/>
            <person name="Porcel B.M."/>
            <person name="Segurens B."/>
            <person name="Daubin V."/>
            <person name="Anthouard V."/>
            <person name="Aiach N."/>
            <person name="Arnaiz O."/>
            <person name="Billaut A."/>
            <person name="Beisson J."/>
            <person name="Blanc I."/>
            <person name="Bouhouche K."/>
            <person name="Camara F."/>
            <person name="Duharcourt S."/>
            <person name="Guigo R."/>
            <person name="Gogendeau D."/>
            <person name="Katinka M."/>
            <person name="Keller A.-M."/>
            <person name="Kissmehl R."/>
            <person name="Klotz C."/>
            <person name="Koll F."/>
            <person name="Le Moue A."/>
            <person name="Lepere C."/>
            <person name="Malinsky S."/>
            <person name="Nowacki M."/>
            <person name="Nowak J.K."/>
            <person name="Plattner H."/>
            <person name="Poulain J."/>
            <person name="Ruiz F."/>
            <person name="Serrano V."/>
            <person name="Zagulski M."/>
            <person name="Dessen P."/>
            <person name="Betermier M."/>
            <person name="Weissenbach J."/>
            <person name="Scarpelli C."/>
            <person name="Schachter V."/>
            <person name="Sperling L."/>
            <person name="Meyer E."/>
            <person name="Cohen J."/>
            <person name="Wincker P."/>
        </authorList>
    </citation>
    <scope>NUCLEOTIDE SEQUENCE [LARGE SCALE GENOMIC DNA]</scope>
    <source>
        <strain evidence="3 4">Stock d4-2</strain>
    </source>
</reference>
<evidence type="ECO:0000313" key="3">
    <source>
        <dbReference type="EMBL" id="CAK70984.1"/>
    </source>
</evidence>
<dbReference type="HOGENOM" id="CLU_2745503_0_0_1"/>
<protein>
    <submittedName>
        <fullName evidence="3">Uncharacterized protein</fullName>
    </submittedName>
</protein>
<dbReference type="AlphaFoldDB" id="A0CJL7"/>
<dbReference type="RefSeq" id="XP_001438381.1">
    <property type="nucleotide sequence ID" value="XM_001438344.1"/>
</dbReference>
<keyword evidence="1" id="KW-0175">Coiled coil</keyword>
<proteinExistence type="predicted"/>
<evidence type="ECO:0000256" key="2">
    <source>
        <dbReference type="SAM" id="MobiDB-lite"/>
    </source>
</evidence>
<evidence type="ECO:0000313" key="4">
    <source>
        <dbReference type="Proteomes" id="UP000000600"/>
    </source>
</evidence>
<gene>
    <name evidence="3" type="ORF">GSPATT00000696001</name>
</gene>
<dbReference type="GeneID" id="5024166"/>
<organism evidence="3 4">
    <name type="scientific">Paramecium tetraurelia</name>
    <dbReference type="NCBI Taxonomy" id="5888"/>
    <lineage>
        <taxon>Eukaryota</taxon>
        <taxon>Sar</taxon>
        <taxon>Alveolata</taxon>
        <taxon>Ciliophora</taxon>
        <taxon>Intramacronucleata</taxon>
        <taxon>Oligohymenophorea</taxon>
        <taxon>Peniculida</taxon>
        <taxon>Parameciidae</taxon>
        <taxon>Paramecium</taxon>
    </lineage>
</organism>
<evidence type="ECO:0000256" key="1">
    <source>
        <dbReference type="SAM" id="Coils"/>
    </source>
</evidence>
<accession>A0CJL7</accession>
<feature type="coiled-coil region" evidence="1">
    <location>
        <begin position="33"/>
        <end position="67"/>
    </location>
</feature>
<dbReference type="Proteomes" id="UP000000600">
    <property type="component" value="Unassembled WGS sequence"/>
</dbReference>
<dbReference type="KEGG" id="ptm:GSPATT00000696001"/>
<dbReference type="EMBL" id="CT868096">
    <property type="protein sequence ID" value="CAK70984.1"/>
    <property type="molecule type" value="Genomic_DNA"/>
</dbReference>
<sequence length="71" mass="8377">MYEEADGDYVEQTPSDDGLEDVEVIVNKEKQYQQELLQVLKQKEGEHKELRQELGDIKSKIQQIQLKCIRE</sequence>
<dbReference type="InParanoid" id="A0CJL7"/>
<keyword evidence="4" id="KW-1185">Reference proteome</keyword>
<feature type="region of interest" description="Disordered" evidence="2">
    <location>
        <begin position="1"/>
        <end position="20"/>
    </location>
</feature>
<name>A0CJL7_PARTE</name>